<accession>X1JV47</accession>
<comment type="caution">
    <text evidence="1">The sequence shown here is derived from an EMBL/GenBank/DDBJ whole genome shotgun (WGS) entry which is preliminary data.</text>
</comment>
<dbReference type="EMBL" id="BARU01039534">
    <property type="protein sequence ID" value="GAH82144.1"/>
    <property type="molecule type" value="Genomic_DNA"/>
</dbReference>
<dbReference type="AlphaFoldDB" id="X1JV47"/>
<sequence>MPEEKNKEKKQRTIAEMKEKRTIADKAKIKPNNNFEYELRKL</sequence>
<reference evidence="1" key="1">
    <citation type="journal article" date="2014" name="Front. Microbiol.">
        <title>High frequency of phylogenetically diverse reductive dehalogenase-homologous genes in deep subseafloor sedimentary metagenomes.</title>
        <authorList>
            <person name="Kawai M."/>
            <person name="Futagami T."/>
            <person name="Toyoda A."/>
            <person name="Takaki Y."/>
            <person name="Nishi S."/>
            <person name="Hori S."/>
            <person name="Arai W."/>
            <person name="Tsubouchi T."/>
            <person name="Morono Y."/>
            <person name="Uchiyama I."/>
            <person name="Ito T."/>
            <person name="Fujiyama A."/>
            <person name="Inagaki F."/>
            <person name="Takami H."/>
        </authorList>
    </citation>
    <scope>NUCLEOTIDE SEQUENCE</scope>
    <source>
        <strain evidence="1">Expedition CK06-06</strain>
    </source>
</reference>
<evidence type="ECO:0000313" key="1">
    <source>
        <dbReference type="EMBL" id="GAH82144.1"/>
    </source>
</evidence>
<name>X1JV47_9ZZZZ</name>
<organism evidence="1">
    <name type="scientific">marine sediment metagenome</name>
    <dbReference type="NCBI Taxonomy" id="412755"/>
    <lineage>
        <taxon>unclassified sequences</taxon>
        <taxon>metagenomes</taxon>
        <taxon>ecological metagenomes</taxon>
    </lineage>
</organism>
<gene>
    <name evidence="1" type="ORF">S03H2_61259</name>
</gene>
<proteinExistence type="predicted"/>
<protein>
    <submittedName>
        <fullName evidence="1">Uncharacterized protein</fullName>
    </submittedName>
</protein>